<evidence type="ECO:0000313" key="3">
    <source>
        <dbReference type="EMBL" id="MFD0861709.1"/>
    </source>
</evidence>
<comment type="caution">
    <text evidence="3">The sequence shown here is derived from an EMBL/GenBank/DDBJ whole genome shotgun (WGS) entry which is preliminary data.</text>
</comment>
<dbReference type="EMBL" id="JBHTJH010000004">
    <property type="protein sequence ID" value="MFD0861709.1"/>
    <property type="molecule type" value="Genomic_DNA"/>
</dbReference>
<sequence>MATYSTPGVYVEEITKFPPSVAQVETAIPAFIGYTEKATKKVNGDLIGKPIRISSLLEYEEFFGKAKQETDITVTVTDGDVNATPPEKPNKSPFLMYYSMQMYFANGGGPCYISSVGEYGAAAGDQKTAVVLADLQSGLAEIRKEDEPTLLLFPDATSLAGDGDFYAIYTEALQQCKDLQDRFTIIDTYSDKEHDTSLSDPGGTPYVTLDPDDAIRSGITLGKDYLKYGAVYYPFLETILDYAYDESQIDVTIASSSPTNVQQEVQNISDTINTALIDVMIAELDTLEADVTALSGPSEDADAVAMIPDIKANVNKMLSYIHGLQAELEKALSVARNDGSAPTQANALDTWITDVLEETVLGLNKTIDRLNADTSKTMVLNEITSSTTSVNALRRVLGIHDDDTPATDPLKVKIDTLVASGELKDLIDNLPTASGSAVVKKLSVIKDEDDQMYNAIKAEIGLMPVKLPPSSTMAGVYARVDSDRGVWKAPANVGVVYVSKPSVPVSSEDQELLNVHPPTGKSINAIRTFIGKGTLVWGARTLAGNDNEWRYVPVRRFFNMAEESIKKATEQFVFEPNDKNTWTRVKAMIDNFLTQQWRAGALAGPTPDKAFYVNVGLGETMTAQNILEGEMIVEIGMAVVRPAEFIILRFSHKMQEA</sequence>
<dbReference type="RefSeq" id="WP_386405234.1">
    <property type="nucleotide sequence ID" value="NZ_JBHTJH010000004.1"/>
</dbReference>
<dbReference type="Pfam" id="PF17482">
    <property type="entry name" value="Phage_sheath_1C"/>
    <property type="match status" value="1"/>
</dbReference>
<accession>A0ABW3CXV7</accession>
<comment type="similarity">
    <text evidence="1">Belongs to the myoviridae tail sheath protein family.</text>
</comment>
<evidence type="ECO:0000256" key="1">
    <source>
        <dbReference type="ARBA" id="ARBA00008005"/>
    </source>
</evidence>
<proteinExistence type="inferred from homology"/>
<dbReference type="PANTHER" id="PTHR35861">
    <property type="match status" value="1"/>
</dbReference>
<organism evidence="3 4">
    <name type="scientific">Sungkyunkwania multivorans</name>
    <dbReference type="NCBI Taxonomy" id="1173618"/>
    <lineage>
        <taxon>Bacteria</taxon>
        <taxon>Pseudomonadati</taxon>
        <taxon>Bacteroidota</taxon>
        <taxon>Flavobacteriia</taxon>
        <taxon>Flavobacteriales</taxon>
        <taxon>Flavobacteriaceae</taxon>
        <taxon>Sungkyunkwania</taxon>
    </lineage>
</organism>
<reference evidence="4" key="1">
    <citation type="journal article" date="2019" name="Int. J. Syst. Evol. Microbiol.">
        <title>The Global Catalogue of Microorganisms (GCM) 10K type strain sequencing project: providing services to taxonomists for standard genome sequencing and annotation.</title>
        <authorList>
            <consortium name="The Broad Institute Genomics Platform"/>
            <consortium name="The Broad Institute Genome Sequencing Center for Infectious Disease"/>
            <person name="Wu L."/>
            <person name="Ma J."/>
        </authorList>
    </citation>
    <scope>NUCLEOTIDE SEQUENCE [LARGE SCALE GENOMIC DNA]</scope>
    <source>
        <strain evidence="4">CCUG 62952</strain>
    </source>
</reference>
<evidence type="ECO:0000313" key="4">
    <source>
        <dbReference type="Proteomes" id="UP001596978"/>
    </source>
</evidence>
<gene>
    <name evidence="3" type="ORF">ACFQ1M_05790</name>
</gene>
<name>A0ABW3CXV7_9FLAO</name>
<evidence type="ECO:0000259" key="2">
    <source>
        <dbReference type="Pfam" id="PF17482"/>
    </source>
</evidence>
<dbReference type="InterPro" id="IPR052042">
    <property type="entry name" value="Tail_sheath_structural"/>
</dbReference>
<dbReference type="Gene3D" id="3.40.50.11780">
    <property type="match status" value="2"/>
</dbReference>
<protein>
    <submittedName>
        <fullName evidence="3">Phage tail sheath family protein</fullName>
    </submittedName>
</protein>
<dbReference type="InterPro" id="IPR020287">
    <property type="entry name" value="Tail_sheath_C"/>
</dbReference>
<feature type="domain" description="Tail sheath protein C-terminal" evidence="2">
    <location>
        <begin position="546"/>
        <end position="650"/>
    </location>
</feature>
<dbReference type="Proteomes" id="UP001596978">
    <property type="component" value="Unassembled WGS sequence"/>
</dbReference>
<keyword evidence="4" id="KW-1185">Reference proteome</keyword>
<dbReference type="PANTHER" id="PTHR35861:SF1">
    <property type="entry name" value="PHAGE TAIL SHEATH PROTEIN"/>
    <property type="match status" value="1"/>
</dbReference>